<protein>
    <submittedName>
        <fullName evidence="2">Uncharacterized protein</fullName>
    </submittedName>
</protein>
<dbReference type="AlphaFoldDB" id="A0A8H4W4G4"/>
<feature type="region of interest" description="Disordered" evidence="1">
    <location>
        <begin position="61"/>
        <end position="144"/>
    </location>
</feature>
<dbReference type="OrthoDB" id="4848529at2759"/>
<keyword evidence="3" id="KW-1185">Reference proteome</keyword>
<organism evidence="2 3">
    <name type="scientific">Cudoniella acicularis</name>
    <dbReference type="NCBI Taxonomy" id="354080"/>
    <lineage>
        <taxon>Eukaryota</taxon>
        <taxon>Fungi</taxon>
        <taxon>Dikarya</taxon>
        <taxon>Ascomycota</taxon>
        <taxon>Pezizomycotina</taxon>
        <taxon>Leotiomycetes</taxon>
        <taxon>Helotiales</taxon>
        <taxon>Tricladiaceae</taxon>
        <taxon>Cudoniella</taxon>
    </lineage>
</organism>
<proteinExistence type="predicted"/>
<accession>A0A8H4W4G4</accession>
<sequence>MAPGGAGGWSDAEKYSLLLQIIKQIGGDRLSIKFDKIVLPGRTPKAMTHVWAKIRAEAAEFGESTDASAAVPATPRKRGPAKDKAAATPKKPKASPKKKASKKADSDEETAEMPDLGDTSEDDVKKSESEEEELEDQFHEAEEV</sequence>
<name>A0A8H4W4G4_9HELO</name>
<reference evidence="2 3" key="1">
    <citation type="submission" date="2020-03" db="EMBL/GenBank/DDBJ databases">
        <title>Draft Genome Sequence of Cudoniella acicularis.</title>
        <authorList>
            <person name="Buettner E."/>
            <person name="Kellner H."/>
        </authorList>
    </citation>
    <scope>NUCLEOTIDE SEQUENCE [LARGE SCALE GENOMIC DNA]</scope>
    <source>
        <strain evidence="2 3">DSM 108380</strain>
    </source>
</reference>
<feature type="compositionally biased region" description="Basic residues" evidence="1">
    <location>
        <begin position="90"/>
        <end position="101"/>
    </location>
</feature>
<dbReference type="EMBL" id="JAAMPI010000450">
    <property type="protein sequence ID" value="KAF4631380.1"/>
    <property type="molecule type" value="Genomic_DNA"/>
</dbReference>
<gene>
    <name evidence="2" type="ORF">G7Y89_g6754</name>
</gene>
<dbReference type="Proteomes" id="UP000566819">
    <property type="component" value="Unassembled WGS sequence"/>
</dbReference>
<comment type="caution">
    <text evidence="2">The sequence shown here is derived from an EMBL/GenBank/DDBJ whole genome shotgun (WGS) entry which is preliminary data.</text>
</comment>
<evidence type="ECO:0000313" key="3">
    <source>
        <dbReference type="Proteomes" id="UP000566819"/>
    </source>
</evidence>
<evidence type="ECO:0000313" key="2">
    <source>
        <dbReference type="EMBL" id="KAF4631380.1"/>
    </source>
</evidence>
<evidence type="ECO:0000256" key="1">
    <source>
        <dbReference type="SAM" id="MobiDB-lite"/>
    </source>
</evidence>